<keyword evidence="1" id="KW-0819">tRNA processing</keyword>
<dbReference type="SUPFAM" id="SSF160350">
    <property type="entry name" value="Rnp2-like"/>
    <property type="match status" value="1"/>
</dbReference>
<dbReference type="EMBL" id="JAWQEG010003369">
    <property type="protein sequence ID" value="KAK3866601.1"/>
    <property type="molecule type" value="Genomic_DNA"/>
</dbReference>
<dbReference type="Gene3D" id="3.30.70.3250">
    <property type="entry name" value="Ribonuclease P, Pop5 subunit"/>
    <property type="match status" value="1"/>
</dbReference>
<feature type="region of interest" description="Disordered" evidence="2">
    <location>
        <begin position="150"/>
        <end position="214"/>
    </location>
</feature>
<proteinExistence type="predicted"/>
<protein>
    <submittedName>
        <fullName evidence="3">Uncharacterized protein</fullName>
    </submittedName>
</protein>
<comment type="caution">
    <text evidence="3">The sequence shown here is derived from an EMBL/GenBank/DDBJ whole genome shotgun (WGS) entry which is preliminary data.</text>
</comment>
<feature type="compositionally biased region" description="Basic and acidic residues" evidence="2">
    <location>
        <begin position="155"/>
        <end position="168"/>
    </location>
</feature>
<accession>A0AAE1K640</accession>
<dbReference type="InterPro" id="IPR038085">
    <property type="entry name" value="Rnp2-like_sf"/>
</dbReference>
<sequence length="214" mass="22966">MGDSVMAERLQEFEESKITKEKTMKIRKRRELDVNYWYMEVHLEYKKEELPCEMTAELAQVLMRGAVSEMFGESTSSLPLDILKFDNVRCVCVVRVPSSAYAKVRAALTVGGGPVTMAGGLMSLSYWVAKASGCLLSLAGPERVSGLGTSLGSWFKKEGKEEGGKEEGGEGGGEGETKTASPQEQPSPASANASEQSVKGSADENEDAASQHSG</sequence>
<name>A0AAE1K640_PETCI</name>
<organism evidence="3 4">
    <name type="scientific">Petrolisthes cinctipes</name>
    <name type="common">Flat porcelain crab</name>
    <dbReference type="NCBI Taxonomy" id="88211"/>
    <lineage>
        <taxon>Eukaryota</taxon>
        <taxon>Metazoa</taxon>
        <taxon>Ecdysozoa</taxon>
        <taxon>Arthropoda</taxon>
        <taxon>Crustacea</taxon>
        <taxon>Multicrustacea</taxon>
        <taxon>Malacostraca</taxon>
        <taxon>Eumalacostraca</taxon>
        <taxon>Eucarida</taxon>
        <taxon>Decapoda</taxon>
        <taxon>Pleocyemata</taxon>
        <taxon>Anomura</taxon>
        <taxon>Galatheoidea</taxon>
        <taxon>Porcellanidae</taxon>
        <taxon>Petrolisthes</taxon>
    </lineage>
</organism>
<dbReference type="GO" id="GO:0008033">
    <property type="term" value="P:tRNA processing"/>
    <property type="evidence" value="ECO:0007669"/>
    <property type="project" value="UniProtKB-KW"/>
</dbReference>
<evidence type="ECO:0000256" key="1">
    <source>
        <dbReference type="ARBA" id="ARBA00022694"/>
    </source>
</evidence>
<keyword evidence="4" id="KW-1185">Reference proteome</keyword>
<dbReference type="Proteomes" id="UP001286313">
    <property type="component" value="Unassembled WGS sequence"/>
</dbReference>
<dbReference type="AlphaFoldDB" id="A0AAE1K640"/>
<dbReference type="GO" id="GO:1902555">
    <property type="term" value="C:endoribonuclease complex"/>
    <property type="evidence" value="ECO:0007669"/>
    <property type="project" value="UniProtKB-ARBA"/>
</dbReference>
<evidence type="ECO:0000313" key="4">
    <source>
        <dbReference type="Proteomes" id="UP001286313"/>
    </source>
</evidence>
<gene>
    <name evidence="3" type="ORF">Pcinc_027878</name>
</gene>
<dbReference type="GO" id="GO:1990904">
    <property type="term" value="C:ribonucleoprotein complex"/>
    <property type="evidence" value="ECO:0007669"/>
    <property type="project" value="UniProtKB-ARBA"/>
</dbReference>
<evidence type="ECO:0000313" key="3">
    <source>
        <dbReference type="EMBL" id="KAK3866601.1"/>
    </source>
</evidence>
<evidence type="ECO:0000256" key="2">
    <source>
        <dbReference type="SAM" id="MobiDB-lite"/>
    </source>
</evidence>
<reference evidence="3" key="1">
    <citation type="submission" date="2023-10" db="EMBL/GenBank/DDBJ databases">
        <title>Genome assemblies of two species of porcelain crab, Petrolisthes cinctipes and Petrolisthes manimaculis (Anomura: Porcellanidae).</title>
        <authorList>
            <person name="Angst P."/>
        </authorList>
    </citation>
    <scope>NUCLEOTIDE SEQUENCE</scope>
    <source>
        <strain evidence="3">PB745_01</strain>
        <tissue evidence="3">Gill</tissue>
    </source>
</reference>
<feature type="compositionally biased region" description="Polar residues" evidence="2">
    <location>
        <begin position="178"/>
        <end position="199"/>
    </location>
</feature>